<dbReference type="InterPro" id="IPR050465">
    <property type="entry name" value="UPF0194_transport"/>
</dbReference>
<evidence type="ECO:0000313" key="7">
    <source>
        <dbReference type="Proteomes" id="UP000009282"/>
    </source>
</evidence>
<evidence type="ECO:0000313" key="6">
    <source>
        <dbReference type="EMBL" id="AEP31054.1"/>
    </source>
</evidence>
<evidence type="ECO:0000259" key="4">
    <source>
        <dbReference type="Pfam" id="PF25876"/>
    </source>
</evidence>
<dbReference type="Pfam" id="PF25876">
    <property type="entry name" value="HH_MFP_RND"/>
    <property type="match status" value="1"/>
</dbReference>
<gene>
    <name evidence="6" type="ordered locus">GNIT_2957</name>
</gene>
<organism evidence="6 7">
    <name type="scientific">Glaciecola nitratireducens (strain JCM 12485 / KCTC 12276 / FR1064)</name>
    <dbReference type="NCBI Taxonomy" id="1085623"/>
    <lineage>
        <taxon>Bacteria</taxon>
        <taxon>Pseudomonadati</taxon>
        <taxon>Pseudomonadota</taxon>
        <taxon>Gammaproteobacteria</taxon>
        <taxon>Alteromonadales</taxon>
        <taxon>Alteromonadaceae</taxon>
        <taxon>Brumicola</taxon>
    </lineage>
</organism>
<dbReference type="SUPFAM" id="SSF111369">
    <property type="entry name" value="HlyD-like secretion proteins"/>
    <property type="match status" value="1"/>
</dbReference>
<dbReference type="Proteomes" id="UP000009282">
    <property type="component" value="Chromosome"/>
</dbReference>
<dbReference type="STRING" id="1085623.GNIT_2957"/>
<protein>
    <submittedName>
        <fullName evidence="6">Efflux transporter, RND family, MFP subunit</fullName>
    </submittedName>
</protein>
<keyword evidence="2 3" id="KW-0175">Coiled coil</keyword>
<evidence type="ECO:0000256" key="3">
    <source>
        <dbReference type="SAM" id="Coils"/>
    </source>
</evidence>
<comment type="subcellular location">
    <subcellularLocation>
        <location evidence="1">Cell envelope</location>
    </subcellularLocation>
</comment>
<dbReference type="Gene3D" id="2.40.420.20">
    <property type="match status" value="1"/>
</dbReference>
<proteinExistence type="predicted"/>
<reference evidence="6 7" key="1">
    <citation type="journal article" date="2011" name="J. Bacteriol.">
        <title>Complete genome sequence of seawater bacterium Glaciecola nitratireducens FR1064T.</title>
        <authorList>
            <person name="Bian F."/>
            <person name="Qin Q.L."/>
            <person name="Xie B.B."/>
            <person name="Shu Y.L."/>
            <person name="Zhang X.Y."/>
            <person name="Yu Y."/>
            <person name="Chen B."/>
            <person name="Chen X.L."/>
            <person name="Zhou B.C."/>
            <person name="Zhang Y.Z."/>
        </authorList>
    </citation>
    <scope>NUCLEOTIDE SEQUENCE [LARGE SCALE GENOMIC DNA]</scope>
    <source>
        <strain evidence="7">JCM 12485 / KCTC 12276 / FR1064</strain>
    </source>
</reference>
<dbReference type="GO" id="GO:0030313">
    <property type="term" value="C:cell envelope"/>
    <property type="evidence" value="ECO:0007669"/>
    <property type="project" value="UniProtKB-SubCell"/>
</dbReference>
<dbReference type="eggNOG" id="COG0845">
    <property type="taxonomic scope" value="Bacteria"/>
</dbReference>
<evidence type="ECO:0000256" key="1">
    <source>
        <dbReference type="ARBA" id="ARBA00004196"/>
    </source>
</evidence>
<dbReference type="PANTHER" id="PTHR32347">
    <property type="entry name" value="EFFLUX SYSTEM COMPONENT YKNX-RELATED"/>
    <property type="match status" value="1"/>
</dbReference>
<accession>G4QMX1</accession>
<dbReference type="RefSeq" id="WP_014109927.1">
    <property type="nucleotide sequence ID" value="NC_016041.1"/>
</dbReference>
<dbReference type="Gene3D" id="1.10.287.470">
    <property type="entry name" value="Helix hairpin bin"/>
    <property type="match status" value="1"/>
</dbReference>
<evidence type="ECO:0000256" key="2">
    <source>
        <dbReference type="ARBA" id="ARBA00023054"/>
    </source>
</evidence>
<dbReference type="Pfam" id="PF25989">
    <property type="entry name" value="YknX_C"/>
    <property type="match status" value="1"/>
</dbReference>
<dbReference type="Gene3D" id="2.40.50.100">
    <property type="match status" value="1"/>
</dbReference>
<dbReference type="InterPro" id="IPR058637">
    <property type="entry name" value="YknX-like_C"/>
</dbReference>
<dbReference type="OrthoDB" id="9791520at2"/>
<dbReference type="EMBL" id="CP003060">
    <property type="protein sequence ID" value="AEP31054.1"/>
    <property type="molecule type" value="Genomic_DNA"/>
</dbReference>
<dbReference type="HOGENOM" id="CLU_018816_14_5_6"/>
<feature type="domain" description="YknX-like C-terminal permuted SH3-like" evidence="5">
    <location>
        <begin position="333"/>
        <end position="399"/>
    </location>
</feature>
<feature type="domain" description="Multidrug resistance protein MdtA-like alpha-helical hairpin" evidence="4">
    <location>
        <begin position="120"/>
        <end position="179"/>
    </location>
</feature>
<dbReference type="PANTHER" id="PTHR32347:SF29">
    <property type="entry name" value="UPF0194 MEMBRANE PROTEIN YBHG"/>
    <property type="match status" value="1"/>
</dbReference>
<name>G4QMX1_GLANF</name>
<evidence type="ECO:0000259" key="5">
    <source>
        <dbReference type="Pfam" id="PF25989"/>
    </source>
</evidence>
<dbReference type="KEGG" id="gni:GNIT_2957"/>
<feature type="coiled-coil region" evidence="3">
    <location>
        <begin position="117"/>
        <end position="161"/>
    </location>
</feature>
<dbReference type="AlphaFoldDB" id="G4QMX1"/>
<dbReference type="InterPro" id="IPR058624">
    <property type="entry name" value="MdtA-like_HH"/>
</dbReference>
<keyword evidence="7" id="KW-1185">Reference proteome</keyword>
<sequence>MNFQRSRALLWLVITAVLIIALSFTFWPKPVITDIGKLSKGDLRITISEEGKTRVHDVYVMSAPVSGYLRRIEAEVGDPVSHSQTVIASIEPIDPAFLDPRTEAQAKADVDAATSSTEFARANVEQAQAELEFAEAELRRMRELRSNNSVSQRELDNAQRDYKTRRAALSTSQASLQMSLFELERAKAVLMSPAASQLSRGSCECVNILSPIDGRILKVLNKSEGVVAAGTPLVQIGDPKNLEVVVELLSFDAVKTKPGQNVLITNWGGNKPLVGKVILVEPIGFKKISALGIEEQRVNVIVDIHSDFSEWERLGHAYQLDVDILLSESKDVLIVPITALFRDQQKWAIYAVVDGKVEKHHLELGNMNHFFAEIISGLEENQAYVLHPNDQIVSGVSVIQRVYNTQ</sequence>